<evidence type="ECO:0000313" key="3">
    <source>
        <dbReference type="EMBL" id="GGV90098.1"/>
    </source>
</evidence>
<organism evidence="3 4">
    <name type="scientific">Streptomyces gelaticus</name>
    <dbReference type="NCBI Taxonomy" id="285446"/>
    <lineage>
        <taxon>Bacteria</taxon>
        <taxon>Bacillati</taxon>
        <taxon>Actinomycetota</taxon>
        <taxon>Actinomycetes</taxon>
        <taxon>Kitasatosporales</taxon>
        <taxon>Streptomycetaceae</taxon>
        <taxon>Streptomyces</taxon>
    </lineage>
</organism>
<dbReference type="EMBL" id="BMTF01000016">
    <property type="protein sequence ID" value="GGV90098.1"/>
    <property type="molecule type" value="Genomic_DNA"/>
</dbReference>
<feature type="transmembrane region" description="Helical" evidence="2">
    <location>
        <begin position="36"/>
        <end position="58"/>
    </location>
</feature>
<reference evidence="4" key="1">
    <citation type="journal article" date="2019" name="Int. J. Syst. Evol. Microbiol.">
        <title>The Global Catalogue of Microorganisms (GCM) 10K type strain sequencing project: providing services to taxonomists for standard genome sequencing and annotation.</title>
        <authorList>
            <consortium name="The Broad Institute Genomics Platform"/>
            <consortium name="The Broad Institute Genome Sequencing Center for Infectious Disease"/>
            <person name="Wu L."/>
            <person name="Ma J."/>
        </authorList>
    </citation>
    <scope>NUCLEOTIDE SEQUENCE [LARGE SCALE GENOMIC DNA]</scope>
    <source>
        <strain evidence="4">JCM 4376</strain>
    </source>
</reference>
<protein>
    <recommendedName>
        <fullName evidence="5">ABC transporter permease</fullName>
    </recommendedName>
</protein>
<feature type="transmembrane region" description="Helical" evidence="2">
    <location>
        <begin position="143"/>
        <end position="170"/>
    </location>
</feature>
<feature type="transmembrane region" description="Helical" evidence="2">
    <location>
        <begin position="97"/>
        <end position="122"/>
    </location>
</feature>
<evidence type="ECO:0000256" key="1">
    <source>
        <dbReference type="SAM" id="MobiDB-lite"/>
    </source>
</evidence>
<feature type="transmembrane region" description="Helical" evidence="2">
    <location>
        <begin position="190"/>
        <end position="213"/>
    </location>
</feature>
<keyword evidence="2" id="KW-1133">Transmembrane helix</keyword>
<keyword evidence="2" id="KW-0472">Membrane</keyword>
<accession>A0ABQ2W677</accession>
<evidence type="ECO:0008006" key="5">
    <source>
        <dbReference type="Google" id="ProtNLM"/>
    </source>
</evidence>
<feature type="transmembrane region" description="Helical" evidence="2">
    <location>
        <begin position="318"/>
        <end position="336"/>
    </location>
</feature>
<evidence type="ECO:0000313" key="4">
    <source>
        <dbReference type="Proteomes" id="UP000660675"/>
    </source>
</evidence>
<evidence type="ECO:0000256" key="2">
    <source>
        <dbReference type="SAM" id="Phobius"/>
    </source>
</evidence>
<sequence length="341" mass="36843">MSAISAPSSSPAPRATAAPRGRLRGPERVVVTQHRWALWVMGVLPVLAVVSLVGAWLWTEHVGDAFAATGCSVVHTTPDCGDTVNAYLDRRLWMREVLHWSGLLMTALPAFVGVFIAGPVIARELESGTYKLAWAQSVTPARWLAAKLAVPTVVTLASVSVLSAVCAWAQGRADSAHQGQVWHERTVYGSMGTVPVGYALCMLALGALVGLVLRRTLTSMVVTAIGYGALVAAFNSVRDNLWPSLTDTFAQGSDHLFPDGAIYIETGWLTDSGRRLPHSACLEWNPGFKQCLTEKNIDLRYIDYHPASHFWPLQLVETGILLALAALAVALAFRVLRRSHG</sequence>
<dbReference type="Proteomes" id="UP000660675">
    <property type="component" value="Unassembled WGS sequence"/>
</dbReference>
<comment type="caution">
    <text evidence="3">The sequence shown here is derived from an EMBL/GenBank/DDBJ whole genome shotgun (WGS) entry which is preliminary data.</text>
</comment>
<name>A0ABQ2W677_9ACTN</name>
<proteinExistence type="predicted"/>
<keyword evidence="2" id="KW-0812">Transmembrane</keyword>
<feature type="compositionally biased region" description="Low complexity" evidence="1">
    <location>
        <begin position="1"/>
        <end position="20"/>
    </location>
</feature>
<feature type="region of interest" description="Disordered" evidence="1">
    <location>
        <begin position="1"/>
        <end position="21"/>
    </location>
</feature>
<gene>
    <name evidence="3" type="ORF">GCM10015535_45340</name>
</gene>
<feature type="transmembrane region" description="Helical" evidence="2">
    <location>
        <begin position="220"/>
        <end position="237"/>
    </location>
</feature>
<dbReference type="RefSeq" id="WP_229867161.1">
    <property type="nucleotide sequence ID" value="NZ_BMTF01000016.1"/>
</dbReference>
<keyword evidence="4" id="KW-1185">Reference proteome</keyword>